<sequence length="166" mass="18163">MAAAASVGIAVKTLFIVLFIMMVASFAYLLAIDGFGSCFNIKARWMVAGVTDFTIKMVVIGAWLLYKESNWIVAVALLASAFVLGSVTTCGYILVQFFKLSPEESSKDPLYFVLVRRHKRDHVTVGVSVVTARVVISALGCLMLGVLIYTGLADWLTSHPKPFSRY</sequence>
<gene>
    <name evidence="1" type="ORF">L6452_04985</name>
</gene>
<proteinExistence type="predicted"/>
<reference evidence="1 2" key="2">
    <citation type="journal article" date="2022" name="Mol. Ecol. Resour.">
        <title>The genomes of chicory, endive, great burdock and yacon provide insights into Asteraceae paleo-polyploidization history and plant inulin production.</title>
        <authorList>
            <person name="Fan W."/>
            <person name="Wang S."/>
            <person name="Wang H."/>
            <person name="Wang A."/>
            <person name="Jiang F."/>
            <person name="Liu H."/>
            <person name="Zhao H."/>
            <person name="Xu D."/>
            <person name="Zhang Y."/>
        </authorList>
    </citation>
    <scope>NUCLEOTIDE SEQUENCE [LARGE SCALE GENOMIC DNA]</scope>
    <source>
        <strain evidence="2">cv. Niubang</strain>
    </source>
</reference>
<accession>A0ACB9EEJ1</accession>
<dbReference type="Proteomes" id="UP001055879">
    <property type="component" value="Linkage Group LG02"/>
</dbReference>
<organism evidence="1 2">
    <name type="scientific">Arctium lappa</name>
    <name type="common">Greater burdock</name>
    <name type="synonym">Lappa major</name>
    <dbReference type="NCBI Taxonomy" id="4217"/>
    <lineage>
        <taxon>Eukaryota</taxon>
        <taxon>Viridiplantae</taxon>
        <taxon>Streptophyta</taxon>
        <taxon>Embryophyta</taxon>
        <taxon>Tracheophyta</taxon>
        <taxon>Spermatophyta</taxon>
        <taxon>Magnoliopsida</taxon>
        <taxon>eudicotyledons</taxon>
        <taxon>Gunneridae</taxon>
        <taxon>Pentapetalae</taxon>
        <taxon>asterids</taxon>
        <taxon>campanulids</taxon>
        <taxon>Asterales</taxon>
        <taxon>Asteraceae</taxon>
        <taxon>Carduoideae</taxon>
        <taxon>Cardueae</taxon>
        <taxon>Arctiinae</taxon>
        <taxon>Arctium</taxon>
    </lineage>
</organism>
<name>A0ACB9EEJ1_ARCLA</name>
<reference evidence="2" key="1">
    <citation type="journal article" date="2022" name="Mol. Ecol. Resour.">
        <title>The genomes of chicory, endive, great burdock and yacon provide insights into Asteraceae palaeo-polyploidization history and plant inulin production.</title>
        <authorList>
            <person name="Fan W."/>
            <person name="Wang S."/>
            <person name="Wang H."/>
            <person name="Wang A."/>
            <person name="Jiang F."/>
            <person name="Liu H."/>
            <person name="Zhao H."/>
            <person name="Xu D."/>
            <person name="Zhang Y."/>
        </authorList>
    </citation>
    <scope>NUCLEOTIDE SEQUENCE [LARGE SCALE GENOMIC DNA]</scope>
    <source>
        <strain evidence="2">cv. Niubang</strain>
    </source>
</reference>
<comment type="caution">
    <text evidence="1">The sequence shown here is derived from an EMBL/GenBank/DDBJ whole genome shotgun (WGS) entry which is preliminary data.</text>
</comment>
<dbReference type="EMBL" id="CM042048">
    <property type="protein sequence ID" value="KAI3757448.1"/>
    <property type="molecule type" value="Genomic_DNA"/>
</dbReference>
<evidence type="ECO:0000313" key="2">
    <source>
        <dbReference type="Proteomes" id="UP001055879"/>
    </source>
</evidence>
<protein>
    <submittedName>
        <fullName evidence="1">Uncharacterized protein</fullName>
    </submittedName>
</protein>
<evidence type="ECO:0000313" key="1">
    <source>
        <dbReference type="EMBL" id="KAI3757448.1"/>
    </source>
</evidence>
<keyword evidence="2" id="KW-1185">Reference proteome</keyword>